<dbReference type="PANTHER" id="PTHR30115:SF13">
    <property type="entry name" value="PII-LIKE PROTEIN GLNBI"/>
    <property type="match status" value="1"/>
</dbReference>
<organism evidence="6 7">
    <name type="scientific">Clostridium tyrobutyricum DIVETGP</name>
    <dbReference type="NCBI Taxonomy" id="1408889"/>
    <lineage>
        <taxon>Bacteria</taxon>
        <taxon>Bacillati</taxon>
        <taxon>Bacillota</taxon>
        <taxon>Clostridia</taxon>
        <taxon>Eubacteriales</taxon>
        <taxon>Clostridiaceae</taxon>
        <taxon>Clostridium</taxon>
    </lineage>
</organism>
<dbReference type="InterPro" id="IPR011322">
    <property type="entry name" value="N-reg_PII-like_a/b"/>
</dbReference>
<dbReference type="PANTHER" id="PTHR30115">
    <property type="entry name" value="NITROGEN REGULATORY PROTEIN P-II"/>
    <property type="match status" value="1"/>
</dbReference>
<gene>
    <name evidence="6" type="ORF">CTDIVETGP_3015</name>
</gene>
<dbReference type="RefSeq" id="WP_017751969.1">
    <property type="nucleotide sequence ID" value="NZ_CBXI010000044.1"/>
</dbReference>
<evidence type="ECO:0000256" key="5">
    <source>
        <dbReference type="RuleBase" id="RU003936"/>
    </source>
</evidence>
<dbReference type="EMBL" id="CBXI010000044">
    <property type="protein sequence ID" value="CDL92945.1"/>
    <property type="molecule type" value="Genomic_DNA"/>
</dbReference>
<dbReference type="SMART" id="SM00938">
    <property type="entry name" value="P-II"/>
    <property type="match status" value="1"/>
</dbReference>
<evidence type="ECO:0000313" key="7">
    <source>
        <dbReference type="Proteomes" id="UP000019482"/>
    </source>
</evidence>
<evidence type="ECO:0000313" key="6">
    <source>
        <dbReference type="EMBL" id="CDL92945.1"/>
    </source>
</evidence>
<keyword evidence="7" id="KW-1185">Reference proteome</keyword>
<name>W6N919_CLOTY</name>
<dbReference type="PROSITE" id="PS51343">
    <property type="entry name" value="PII_GLNB_DOM"/>
    <property type="match status" value="1"/>
</dbReference>
<dbReference type="AlphaFoldDB" id="W6N919"/>
<evidence type="ECO:0000256" key="3">
    <source>
        <dbReference type="ARBA" id="ARBA00023163"/>
    </source>
</evidence>
<keyword evidence="4" id="KW-0535">Nitrogen fixation</keyword>
<dbReference type="Pfam" id="PF00543">
    <property type="entry name" value="P-II"/>
    <property type="match status" value="1"/>
</dbReference>
<dbReference type="InterPro" id="IPR002187">
    <property type="entry name" value="N-reg_PII"/>
</dbReference>
<dbReference type="GeneID" id="29418001"/>
<dbReference type="PRINTS" id="PR00340">
    <property type="entry name" value="PIIGLNB"/>
</dbReference>
<evidence type="ECO:0000256" key="4">
    <source>
        <dbReference type="ARBA" id="ARBA00023231"/>
    </source>
</evidence>
<keyword evidence="2" id="KW-0805">Transcription regulation</keyword>
<dbReference type="OrthoDB" id="9802729at2"/>
<dbReference type="GO" id="GO:0005829">
    <property type="term" value="C:cytosol"/>
    <property type="evidence" value="ECO:0007669"/>
    <property type="project" value="TreeGrafter"/>
</dbReference>
<evidence type="ECO:0000256" key="1">
    <source>
        <dbReference type="ARBA" id="ARBA00002440"/>
    </source>
</evidence>
<dbReference type="PROSITE" id="PS00638">
    <property type="entry name" value="PII_GLNB_CTER"/>
    <property type="match status" value="1"/>
</dbReference>
<dbReference type="GO" id="GO:0006808">
    <property type="term" value="P:regulation of nitrogen utilization"/>
    <property type="evidence" value="ECO:0007669"/>
    <property type="project" value="InterPro"/>
</dbReference>
<dbReference type="SUPFAM" id="SSF54913">
    <property type="entry name" value="GlnB-like"/>
    <property type="match status" value="1"/>
</dbReference>
<proteinExistence type="inferred from homology"/>
<protein>
    <submittedName>
        <fullName evidence="6">Nitrogen regulatory protein P-II</fullName>
    </submittedName>
</protein>
<keyword evidence="3" id="KW-0804">Transcription</keyword>
<dbReference type="Proteomes" id="UP000019482">
    <property type="component" value="Unassembled WGS sequence"/>
</dbReference>
<dbReference type="InterPro" id="IPR015867">
    <property type="entry name" value="N-reg_PII/ATP_PRibTrfase_C"/>
</dbReference>
<comment type="similarity">
    <text evidence="5">Belongs to the P(II) protein family.</text>
</comment>
<reference evidence="6 7" key="1">
    <citation type="journal article" date="2015" name="Genome Announc.">
        <title>Draft Genome Sequence of Clostridium tyrobutyricum Strain DIVETGP, Isolated from Cow's Milk for Grana Padano Production.</title>
        <authorList>
            <person name="Soggiu A."/>
            <person name="Piras C."/>
            <person name="Gaiarsa S."/>
            <person name="Sassera D."/>
            <person name="Roncada P."/>
            <person name="Bendixen E."/>
            <person name="Brasca M."/>
            <person name="Bonizzi L."/>
        </authorList>
    </citation>
    <scope>NUCLEOTIDE SEQUENCE [LARGE SCALE GENOMIC DNA]</scope>
    <source>
        <strain evidence="6 7">DIVETGP</strain>
    </source>
</reference>
<sequence>MKKIEVIIRPEKLDDLKKILSKNEYSGLTVMSAMGCGHQKGFKNPEFEKLGLSINLLPKLYVMTIVWDEDLESILSQMVEKLSTGSVGDGKVFVSDIEDVMRIRTGERGRDIL</sequence>
<dbReference type="GO" id="GO:0005524">
    <property type="term" value="F:ATP binding"/>
    <property type="evidence" value="ECO:0007669"/>
    <property type="project" value="TreeGrafter"/>
</dbReference>
<accession>W6N919</accession>
<evidence type="ECO:0000256" key="2">
    <source>
        <dbReference type="ARBA" id="ARBA00023015"/>
    </source>
</evidence>
<dbReference type="GO" id="GO:0030234">
    <property type="term" value="F:enzyme regulator activity"/>
    <property type="evidence" value="ECO:0007669"/>
    <property type="project" value="InterPro"/>
</dbReference>
<dbReference type="InterPro" id="IPR017918">
    <property type="entry name" value="N-reg_PII_CS"/>
</dbReference>
<dbReference type="Gene3D" id="3.30.70.120">
    <property type="match status" value="1"/>
</dbReference>
<comment type="function">
    <text evidence="1">Could be involved in the regulation of nitrogen fixation.</text>
</comment>
<comment type="caution">
    <text evidence="6">The sequence shown here is derived from an EMBL/GenBank/DDBJ whole genome shotgun (WGS) entry which is preliminary data.</text>
</comment>